<name>A0A7W4UZH0_LEIAQ</name>
<sequence length="121" mass="13092">MVDDDPTVSNPDHYRVLWENERVRVLAYSDEPGESTTVHHHPDSVMVTLTAFRRRLESGDQSAEVELPEGVAVWIPEQSHAGSNIGETPTRTIIVELKGEGEGAGTPSLGPVLPTDPASPV</sequence>
<keyword evidence="2" id="KW-0560">Oxidoreductase</keyword>
<dbReference type="InterPro" id="IPR011051">
    <property type="entry name" value="RmlC_Cupin_sf"/>
</dbReference>
<proteinExistence type="predicted"/>
<organism evidence="2 3">
    <name type="scientific">Leifsonia aquatica</name>
    <name type="common">Corynebacterium aquaticum</name>
    <dbReference type="NCBI Taxonomy" id="144185"/>
    <lineage>
        <taxon>Bacteria</taxon>
        <taxon>Bacillati</taxon>
        <taxon>Actinomycetota</taxon>
        <taxon>Actinomycetes</taxon>
        <taxon>Micrococcales</taxon>
        <taxon>Microbacteriaceae</taxon>
        <taxon>Leifsonia</taxon>
    </lineage>
</organism>
<evidence type="ECO:0000313" key="3">
    <source>
        <dbReference type="Proteomes" id="UP000538196"/>
    </source>
</evidence>
<dbReference type="InterPro" id="IPR014710">
    <property type="entry name" value="RmlC-like_jellyroll"/>
</dbReference>
<dbReference type="RefSeq" id="WP_021756217.1">
    <property type="nucleotide sequence ID" value="NZ_JACHVP010000004.1"/>
</dbReference>
<accession>A0A7W4UZH0</accession>
<protein>
    <submittedName>
        <fullName evidence="2">Quercetin dioxygenase-like cupin family protein</fullName>
    </submittedName>
</protein>
<gene>
    <name evidence="2" type="ORF">FHX33_003583</name>
</gene>
<evidence type="ECO:0000256" key="1">
    <source>
        <dbReference type="SAM" id="MobiDB-lite"/>
    </source>
</evidence>
<dbReference type="Proteomes" id="UP000538196">
    <property type="component" value="Unassembled WGS sequence"/>
</dbReference>
<dbReference type="SUPFAM" id="SSF51182">
    <property type="entry name" value="RmlC-like cupins"/>
    <property type="match status" value="1"/>
</dbReference>
<keyword evidence="3" id="KW-1185">Reference proteome</keyword>
<keyword evidence="2" id="KW-0223">Dioxygenase</keyword>
<reference evidence="2 3" key="1">
    <citation type="submission" date="2020-08" db="EMBL/GenBank/DDBJ databases">
        <title>Sequencing the genomes of 1000 actinobacteria strains.</title>
        <authorList>
            <person name="Klenk H.-P."/>
        </authorList>
    </citation>
    <scope>NUCLEOTIDE SEQUENCE [LARGE SCALE GENOMIC DNA]</scope>
    <source>
        <strain evidence="2 3">DSM 20146</strain>
    </source>
</reference>
<evidence type="ECO:0000313" key="2">
    <source>
        <dbReference type="EMBL" id="MBB2968807.1"/>
    </source>
</evidence>
<dbReference type="EMBL" id="JACHVP010000004">
    <property type="protein sequence ID" value="MBB2968807.1"/>
    <property type="molecule type" value="Genomic_DNA"/>
</dbReference>
<feature type="region of interest" description="Disordered" evidence="1">
    <location>
        <begin position="99"/>
        <end position="121"/>
    </location>
</feature>
<dbReference type="AlphaFoldDB" id="A0A7W4UZH0"/>
<dbReference type="GO" id="GO:0051213">
    <property type="term" value="F:dioxygenase activity"/>
    <property type="evidence" value="ECO:0007669"/>
    <property type="project" value="UniProtKB-KW"/>
</dbReference>
<comment type="caution">
    <text evidence="2">The sequence shown here is derived from an EMBL/GenBank/DDBJ whole genome shotgun (WGS) entry which is preliminary data.</text>
</comment>
<dbReference type="Gene3D" id="2.60.120.10">
    <property type="entry name" value="Jelly Rolls"/>
    <property type="match status" value="1"/>
</dbReference>